<sequence length="395" mass="42263">MAGMAPEKPLAASIVALADQCVQCGLCLPVCPTYALDARETESPRGRIALARAAATGELAITADNRLPLDHCLGCLACERVCPAQVRYDALLLQTRALLGPSPRRPHRLLALLKHPRLLRLLRRSLGRWRPPAMLRKYLPSSVLRAALDLVPRQPPGKPLRTRRVAAARVAIFPGCVASVEDADAQRALWTLLQSCGIAASVLPALCCGALDAHDGDAAHAEAAAERVRRAWRASGASELICITPGCLDTLRAALPDVPVNDGWALLAAHAGHWRLRPLHARVMLHVPCTQRHVARSDAAMRALLERIPGLSIETLGTHTCCGAAGSHVLTFPERAAQLRAPLRRQLAERAPALLLSSNIGCRLHLGAGDAALPPSLHPLTLLARQLEPSPGVRP</sequence>
<evidence type="ECO:0000259" key="7">
    <source>
        <dbReference type="PROSITE" id="PS51379"/>
    </source>
</evidence>
<evidence type="ECO:0000256" key="5">
    <source>
        <dbReference type="ARBA" id="ARBA00023014"/>
    </source>
</evidence>
<feature type="domain" description="4Fe-4S ferredoxin-type" evidence="7">
    <location>
        <begin position="63"/>
        <end position="86"/>
    </location>
</feature>
<comment type="catalytic activity">
    <reaction evidence="6">
        <text>(R)-lactate + A = pyruvate + AH2</text>
        <dbReference type="Rhea" id="RHEA:15089"/>
        <dbReference type="ChEBI" id="CHEBI:13193"/>
        <dbReference type="ChEBI" id="CHEBI:15361"/>
        <dbReference type="ChEBI" id="CHEBI:16004"/>
        <dbReference type="ChEBI" id="CHEBI:17499"/>
    </reaction>
</comment>
<dbReference type="PIRSF" id="PIRSF000139">
    <property type="entry name" value="Glc_ox_4Fe-4S"/>
    <property type="match status" value="1"/>
</dbReference>
<keyword evidence="9" id="KW-1185">Reference proteome</keyword>
<name>A0A2Z6E702_9GAMM</name>
<reference evidence="9" key="1">
    <citation type="submission" date="2018-04" db="EMBL/GenBank/DDBJ databases">
        <authorList>
            <person name="Watanabe M."/>
            <person name="Kojima H."/>
        </authorList>
    </citation>
    <scope>NUCLEOTIDE SEQUENCE [LARGE SCALE GENOMIC DNA]</scope>
    <source>
        <strain evidence="9">Dysh456</strain>
    </source>
</reference>
<dbReference type="Proteomes" id="UP000270530">
    <property type="component" value="Chromosome"/>
</dbReference>
<dbReference type="OrthoDB" id="9765258at2"/>
<evidence type="ECO:0000313" key="9">
    <source>
        <dbReference type="Proteomes" id="UP000270530"/>
    </source>
</evidence>
<evidence type="ECO:0000313" key="8">
    <source>
        <dbReference type="EMBL" id="BBD80910.1"/>
    </source>
</evidence>
<dbReference type="PANTHER" id="PTHR32479">
    <property type="entry name" value="GLYCOLATE OXIDASE IRON-SULFUR SUBUNIT"/>
    <property type="match status" value="1"/>
</dbReference>
<feature type="domain" description="4Fe-4S ferredoxin-type" evidence="7">
    <location>
        <begin position="12"/>
        <end position="41"/>
    </location>
</feature>
<dbReference type="GO" id="GO:0051539">
    <property type="term" value="F:4 iron, 4 sulfur cluster binding"/>
    <property type="evidence" value="ECO:0007669"/>
    <property type="project" value="UniProtKB-UniRule"/>
</dbReference>
<keyword evidence="1 6" id="KW-0004">4Fe-4S</keyword>
<evidence type="ECO:0000256" key="6">
    <source>
        <dbReference type="PIRNR" id="PIRNR000139"/>
    </source>
</evidence>
<dbReference type="Pfam" id="PF13183">
    <property type="entry name" value="Fer4_8"/>
    <property type="match status" value="1"/>
</dbReference>
<comment type="function">
    <text evidence="6">Component of a complex that catalyzes the oxidation of glycolate to glyoxylate.</text>
</comment>
<keyword evidence="2 6" id="KW-0479">Metal-binding</keyword>
<evidence type="ECO:0000256" key="2">
    <source>
        <dbReference type="ARBA" id="ARBA00022723"/>
    </source>
</evidence>
<comment type="catalytic activity">
    <reaction evidence="6">
        <text>glycolate + A = glyoxylate + AH2</text>
        <dbReference type="Rhea" id="RHEA:21264"/>
        <dbReference type="ChEBI" id="CHEBI:13193"/>
        <dbReference type="ChEBI" id="CHEBI:17499"/>
        <dbReference type="ChEBI" id="CHEBI:29805"/>
        <dbReference type="ChEBI" id="CHEBI:36655"/>
        <dbReference type="EC" id="1.1.99.14"/>
    </reaction>
</comment>
<keyword evidence="4 6" id="KW-0408">Iron</keyword>
<dbReference type="PROSITE" id="PS00198">
    <property type="entry name" value="4FE4S_FER_1"/>
    <property type="match status" value="2"/>
</dbReference>
<reference evidence="9" key="2">
    <citation type="submission" date="2018-06" db="EMBL/GenBank/DDBJ databases">
        <title>Genome sequence of Rhodanobacteraceae bacterium strain Dysh456.</title>
        <authorList>
            <person name="Fukui M."/>
        </authorList>
    </citation>
    <scope>NUCLEOTIDE SEQUENCE [LARGE SCALE GENOMIC DNA]</scope>
    <source>
        <strain evidence="9">Dysh456</strain>
    </source>
</reference>
<evidence type="ECO:0000256" key="3">
    <source>
        <dbReference type="ARBA" id="ARBA00022737"/>
    </source>
</evidence>
<evidence type="ECO:0000256" key="4">
    <source>
        <dbReference type="ARBA" id="ARBA00023004"/>
    </source>
</evidence>
<proteinExistence type="predicted"/>
<evidence type="ECO:0000256" key="1">
    <source>
        <dbReference type="ARBA" id="ARBA00022485"/>
    </source>
</evidence>
<comment type="cofactor">
    <cofactor evidence="6">
        <name>[4Fe-4S] cluster</name>
        <dbReference type="ChEBI" id="CHEBI:49883"/>
    </cofactor>
    <text evidence="6">Binds 2 [4Fe-4S] clusters.</text>
</comment>
<keyword evidence="3" id="KW-0677">Repeat</keyword>
<dbReference type="GO" id="GO:0019154">
    <property type="term" value="F:glycolate dehydrogenase activity"/>
    <property type="evidence" value="ECO:0007669"/>
    <property type="project" value="UniProtKB-EC"/>
</dbReference>
<dbReference type="KEGG" id="rbd:ALSL_2285"/>
<dbReference type="SUPFAM" id="SSF54862">
    <property type="entry name" value="4Fe-4S ferredoxins"/>
    <property type="match status" value="1"/>
</dbReference>
<dbReference type="InterPro" id="IPR012257">
    <property type="entry name" value="Glc_ox_4Fe-4S"/>
</dbReference>
<dbReference type="PROSITE" id="PS51379">
    <property type="entry name" value="4FE4S_FER_2"/>
    <property type="match status" value="2"/>
</dbReference>
<organism evidence="8 9">
    <name type="scientific">Aerosticca soli</name>
    <dbReference type="NCBI Taxonomy" id="2010829"/>
    <lineage>
        <taxon>Bacteria</taxon>
        <taxon>Pseudomonadati</taxon>
        <taxon>Pseudomonadota</taxon>
        <taxon>Gammaproteobacteria</taxon>
        <taxon>Lysobacterales</taxon>
        <taxon>Rhodanobacteraceae</taxon>
        <taxon>Aerosticca</taxon>
    </lineage>
</organism>
<dbReference type="GO" id="GO:0046872">
    <property type="term" value="F:metal ion binding"/>
    <property type="evidence" value="ECO:0007669"/>
    <property type="project" value="UniProtKB-UniRule"/>
</dbReference>
<dbReference type="InterPro" id="IPR017896">
    <property type="entry name" value="4Fe4S_Fe-S-bd"/>
</dbReference>
<gene>
    <name evidence="8" type="ORF">ALSL_2285</name>
</gene>
<keyword evidence="5 6" id="KW-0411">Iron-sulfur</keyword>
<dbReference type="Pfam" id="PF02754">
    <property type="entry name" value="CCG"/>
    <property type="match status" value="2"/>
</dbReference>
<dbReference type="EC" id="1.1.99.14" evidence="6"/>
<accession>A0A2Z6E702</accession>
<keyword evidence="6" id="KW-0813">Transport</keyword>
<protein>
    <recommendedName>
        <fullName evidence="6">Glycolate oxidase iron-sulfur subunit</fullName>
        <ecNumber evidence="6">1.1.99.14</ecNumber>
    </recommendedName>
</protein>
<dbReference type="InterPro" id="IPR017900">
    <property type="entry name" value="4Fe4S_Fe_S_CS"/>
</dbReference>
<dbReference type="InterPro" id="IPR009051">
    <property type="entry name" value="Helical_ferredxn"/>
</dbReference>
<dbReference type="Gene3D" id="1.10.1060.10">
    <property type="entry name" value="Alpha-helical ferredoxin"/>
    <property type="match status" value="1"/>
</dbReference>
<keyword evidence="6" id="KW-0249">Electron transport</keyword>
<dbReference type="InterPro" id="IPR004017">
    <property type="entry name" value="Cys_rich_dom"/>
</dbReference>
<dbReference type="AlphaFoldDB" id="A0A2Z6E702"/>
<dbReference type="EMBL" id="AP018560">
    <property type="protein sequence ID" value="BBD80910.1"/>
    <property type="molecule type" value="Genomic_DNA"/>
</dbReference>